<dbReference type="VEuPathDB" id="FungiDB:ASPGLDRAFT_1506949"/>
<evidence type="ECO:0000313" key="3">
    <source>
        <dbReference type="Proteomes" id="UP000184300"/>
    </source>
</evidence>
<accession>A0A1L9V5U1</accession>
<feature type="compositionally biased region" description="Basic and acidic residues" evidence="1">
    <location>
        <begin position="713"/>
        <end position="722"/>
    </location>
</feature>
<feature type="region of interest" description="Disordered" evidence="1">
    <location>
        <begin position="692"/>
        <end position="722"/>
    </location>
</feature>
<evidence type="ECO:0000313" key="2">
    <source>
        <dbReference type="EMBL" id="OJJ79276.1"/>
    </source>
</evidence>
<feature type="region of interest" description="Disordered" evidence="1">
    <location>
        <begin position="178"/>
        <end position="197"/>
    </location>
</feature>
<dbReference type="GeneID" id="34458436"/>
<reference evidence="3" key="1">
    <citation type="journal article" date="2017" name="Genome Biol.">
        <title>Comparative genomics reveals high biological diversity and specific adaptations in the industrially and medically important fungal genus Aspergillus.</title>
        <authorList>
            <person name="de Vries R.P."/>
            <person name="Riley R."/>
            <person name="Wiebenga A."/>
            <person name="Aguilar-Osorio G."/>
            <person name="Amillis S."/>
            <person name="Uchima C.A."/>
            <person name="Anderluh G."/>
            <person name="Asadollahi M."/>
            <person name="Askin M."/>
            <person name="Barry K."/>
            <person name="Battaglia E."/>
            <person name="Bayram O."/>
            <person name="Benocci T."/>
            <person name="Braus-Stromeyer S.A."/>
            <person name="Caldana C."/>
            <person name="Canovas D."/>
            <person name="Cerqueira G.C."/>
            <person name="Chen F."/>
            <person name="Chen W."/>
            <person name="Choi C."/>
            <person name="Clum A."/>
            <person name="Dos Santos R.A."/>
            <person name="Damasio A.R."/>
            <person name="Diallinas G."/>
            <person name="Emri T."/>
            <person name="Fekete E."/>
            <person name="Flipphi M."/>
            <person name="Freyberg S."/>
            <person name="Gallo A."/>
            <person name="Gournas C."/>
            <person name="Habgood R."/>
            <person name="Hainaut M."/>
            <person name="Harispe M.L."/>
            <person name="Henrissat B."/>
            <person name="Hilden K.S."/>
            <person name="Hope R."/>
            <person name="Hossain A."/>
            <person name="Karabika E."/>
            <person name="Karaffa L."/>
            <person name="Karanyi Z."/>
            <person name="Krasevec N."/>
            <person name="Kuo A."/>
            <person name="Kusch H."/>
            <person name="LaButti K."/>
            <person name="Lagendijk E.L."/>
            <person name="Lapidus A."/>
            <person name="Levasseur A."/>
            <person name="Lindquist E."/>
            <person name="Lipzen A."/>
            <person name="Logrieco A.F."/>
            <person name="MacCabe A."/>
            <person name="Maekelae M.R."/>
            <person name="Malavazi I."/>
            <person name="Melin P."/>
            <person name="Meyer V."/>
            <person name="Mielnichuk N."/>
            <person name="Miskei M."/>
            <person name="Molnar A.P."/>
            <person name="Mule G."/>
            <person name="Ngan C.Y."/>
            <person name="Orejas M."/>
            <person name="Orosz E."/>
            <person name="Ouedraogo J.P."/>
            <person name="Overkamp K.M."/>
            <person name="Park H.-S."/>
            <person name="Perrone G."/>
            <person name="Piumi F."/>
            <person name="Punt P.J."/>
            <person name="Ram A.F."/>
            <person name="Ramon A."/>
            <person name="Rauscher S."/>
            <person name="Record E."/>
            <person name="Riano-Pachon D.M."/>
            <person name="Robert V."/>
            <person name="Roehrig J."/>
            <person name="Ruller R."/>
            <person name="Salamov A."/>
            <person name="Salih N.S."/>
            <person name="Samson R.A."/>
            <person name="Sandor E."/>
            <person name="Sanguinetti M."/>
            <person name="Schuetze T."/>
            <person name="Sepcic K."/>
            <person name="Shelest E."/>
            <person name="Sherlock G."/>
            <person name="Sophianopoulou V."/>
            <person name="Squina F.M."/>
            <person name="Sun H."/>
            <person name="Susca A."/>
            <person name="Todd R.B."/>
            <person name="Tsang A."/>
            <person name="Unkles S.E."/>
            <person name="van de Wiele N."/>
            <person name="van Rossen-Uffink D."/>
            <person name="Oliveira J.V."/>
            <person name="Vesth T.C."/>
            <person name="Visser J."/>
            <person name="Yu J.-H."/>
            <person name="Zhou M."/>
            <person name="Andersen M.R."/>
            <person name="Archer D.B."/>
            <person name="Baker S.E."/>
            <person name="Benoit I."/>
            <person name="Brakhage A.A."/>
            <person name="Braus G.H."/>
            <person name="Fischer R."/>
            <person name="Frisvad J.C."/>
            <person name="Goldman G.H."/>
            <person name="Houbraken J."/>
            <person name="Oakley B."/>
            <person name="Pocsi I."/>
            <person name="Scazzocchio C."/>
            <person name="Seiboth B."/>
            <person name="vanKuyk P.A."/>
            <person name="Wortman J."/>
            <person name="Dyer P.S."/>
            <person name="Grigoriev I.V."/>
        </authorList>
    </citation>
    <scope>NUCLEOTIDE SEQUENCE [LARGE SCALE GENOMIC DNA]</scope>
    <source>
        <strain evidence="3">CBS 516.65</strain>
    </source>
</reference>
<dbReference type="RefSeq" id="XP_022395974.1">
    <property type="nucleotide sequence ID" value="XM_022542175.1"/>
</dbReference>
<dbReference type="Proteomes" id="UP000184300">
    <property type="component" value="Unassembled WGS sequence"/>
</dbReference>
<dbReference type="OrthoDB" id="4434341at2759"/>
<keyword evidence="3" id="KW-1185">Reference proteome</keyword>
<sequence>MPARKKIKEESLSNRLVDDHILNELQDTYLSTLVLSVYDVLTIWGKGMNNMNQNHTLDTNLVQQLEAALKVGARWMANEHALKASISTEKFYYILRKHIISQCRIAGADDLQNNGDDLKDGNIEDQVQALQEKSWTKDEIISIPDLPNDLDDVPIIWNGQHRMHALWGLLDRQSSLAGGTAGGGNSGEPEEESGDGIPMPKHQDALWLIDLYAEERLTDTLMAALAANHDTIHWVNSEGYNAYQIIYQFLLLPTDTQMKLHKSSEFNSWLFNIWLPEFDHFFTFGKTVFSQHINTISYDDWQLLLEAEQKCSVFNLHLLFFPQVEDYWEDDGTPCKTPWALPPQFQKHVSLPKLNIETEDLDPSCTTCRPGLLEHLEPADYVQVWCNLSENDSLSCPHWRDICKMEQRVSAKVKFVLQHILSWTSLKWKYPAQASKEYCTFDWVNEVEHVLFTANNVDPQTRPFSDADNRHSLAKEFILGVWEEVKAENMWQEKGIDGQAGPCLISGMAVFNDTEKLEDSLAPYSLWGLIISTSNFKENLVLQKVPSLNTADIRASLIEEGEIFGTLWHYCQLKRVMIDTCKHGWGKNQKNGKDVVICSAEEYDTAIEVLEGCALVLAQYGFKLEPDNHHEDLAQYTLNHLEEQHEPAPPLPGFLQQRPPEYVSYDDMVHSQWTEMRRLVVKNMLYKPVSKKQKRNTQYQLPSSLCHKGSTKLTEKEKRLHH</sequence>
<evidence type="ECO:0000256" key="1">
    <source>
        <dbReference type="SAM" id="MobiDB-lite"/>
    </source>
</evidence>
<gene>
    <name evidence="2" type="ORF">ASPGLDRAFT_1506949</name>
</gene>
<dbReference type="STRING" id="1160497.A0A1L9V5U1"/>
<name>A0A1L9V5U1_ASPGL</name>
<protein>
    <submittedName>
        <fullName evidence="2">Uncharacterized protein</fullName>
    </submittedName>
</protein>
<organism evidence="2 3">
    <name type="scientific">Aspergillus glaucus CBS 516.65</name>
    <dbReference type="NCBI Taxonomy" id="1160497"/>
    <lineage>
        <taxon>Eukaryota</taxon>
        <taxon>Fungi</taxon>
        <taxon>Dikarya</taxon>
        <taxon>Ascomycota</taxon>
        <taxon>Pezizomycotina</taxon>
        <taxon>Eurotiomycetes</taxon>
        <taxon>Eurotiomycetidae</taxon>
        <taxon>Eurotiales</taxon>
        <taxon>Aspergillaceae</taxon>
        <taxon>Aspergillus</taxon>
        <taxon>Aspergillus subgen. Aspergillus</taxon>
    </lineage>
</organism>
<dbReference type="AlphaFoldDB" id="A0A1L9V5U1"/>
<dbReference type="EMBL" id="KV878919">
    <property type="protein sequence ID" value="OJJ79276.1"/>
    <property type="molecule type" value="Genomic_DNA"/>
</dbReference>
<proteinExistence type="predicted"/>